<feature type="transmembrane region" description="Helical" evidence="10">
    <location>
        <begin position="175"/>
        <end position="197"/>
    </location>
</feature>
<feature type="transmembrane region" description="Helical" evidence="10">
    <location>
        <begin position="125"/>
        <end position="146"/>
    </location>
</feature>
<dbReference type="PANTHER" id="PTHR21137">
    <property type="entry name" value="ODORANT RECEPTOR"/>
    <property type="match status" value="1"/>
</dbReference>
<organism evidence="11 12">
    <name type="scientific">Xylocopa violacea</name>
    <name type="common">Violet carpenter bee</name>
    <name type="synonym">Apis violacea</name>
    <dbReference type="NCBI Taxonomy" id="135666"/>
    <lineage>
        <taxon>Eukaryota</taxon>
        <taxon>Metazoa</taxon>
        <taxon>Ecdysozoa</taxon>
        <taxon>Arthropoda</taxon>
        <taxon>Hexapoda</taxon>
        <taxon>Insecta</taxon>
        <taxon>Pterygota</taxon>
        <taxon>Neoptera</taxon>
        <taxon>Endopterygota</taxon>
        <taxon>Hymenoptera</taxon>
        <taxon>Apocrita</taxon>
        <taxon>Aculeata</taxon>
        <taxon>Apoidea</taxon>
        <taxon>Anthophila</taxon>
        <taxon>Apidae</taxon>
        <taxon>Xylocopa</taxon>
        <taxon>Xylocopa</taxon>
    </lineage>
</organism>
<keyword evidence="6 10" id="KW-1133">Transmembrane helix</keyword>
<comment type="subcellular location">
    <subcellularLocation>
        <location evidence="1 10">Cell membrane</location>
        <topology evidence="1 10">Multi-pass membrane protein</topology>
    </subcellularLocation>
</comment>
<keyword evidence="3 10" id="KW-0716">Sensory transduction</keyword>
<keyword evidence="4 10" id="KW-0812">Transmembrane</keyword>
<evidence type="ECO:0000256" key="1">
    <source>
        <dbReference type="ARBA" id="ARBA00004651"/>
    </source>
</evidence>
<sequence>MSVFRSDDLSIGLTSIFMKLVGLWMASDRAEQRVRDYTLSYTLIAILFAVWVQGRSIYYSWGDFSACLFTVCNILSVGIPFFKILVLLAHKKDFFRLIVYIQRKFLHGEYDEYEKQVVMDCKRKCAFFVCLLIFSTKGTIICYIINPLMANIGKNESDRILPFDMWIDSLSLSPYYEVTFVLQVLSLYHIGLSYFCFDNFLCIMNLHAASQFRILQYRMARTPDMMDKVEREKGQKLTTSSSSFAKKSYAIFKEHIRQHQVLIAYCDKLEEIFNLIALGQVLTFSLLICLDGYQVLTPEFPTRRRLIFTFHLTGALCQLLMFTYSCDCIVRESTSVALAAYSGPWPLLPMTKSGRMVRKDLTLVIIRSGVPCRLTARGFFIVSLETYTRVLSTAVSYFTLLNQNGQSVDT</sequence>
<accession>A0ABP1NC87</accession>
<evidence type="ECO:0000256" key="8">
    <source>
        <dbReference type="ARBA" id="ARBA00023170"/>
    </source>
</evidence>
<feature type="transmembrane region" description="Helical" evidence="10">
    <location>
        <begin position="64"/>
        <end position="88"/>
    </location>
</feature>
<evidence type="ECO:0000256" key="4">
    <source>
        <dbReference type="ARBA" id="ARBA00022692"/>
    </source>
</evidence>
<keyword evidence="2" id="KW-1003">Cell membrane</keyword>
<comment type="similarity">
    <text evidence="10">Belongs to the insect chemoreceptor superfamily. Heteromeric odorant receptor channel (TC 1.A.69) family.</text>
</comment>
<feature type="transmembrane region" description="Helical" evidence="10">
    <location>
        <begin position="38"/>
        <end position="58"/>
    </location>
</feature>
<keyword evidence="12" id="KW-1185">Reference proteome</keyword>
<dbReference type="Proteomes" id="UP001642520">
    <property type="component" value="Unassembled WGS sequence"/>
</dbReference>
<evidence type="ECO:0000256" key="9">
    <source>
        <dbReference type="ARBA" id="ARBA00023224"/>
    </source>
</evidence>
<proteinExistence type="inferred from homology"/>
<evidence type="ECO:0000256" key="5">
    <source>
        <dbReference type="ARBA" id="ARBA00022725"/>
    </source>
</evidence>
<dbReference type="InterPro" id="IPR004117">
    <property type="entry name" value="7tm6_olfct_rcpt"/>
</dbReference>
<comment type="caution">
    <text evidence="10">Lacks conserved residue(s) required for the propagation of feature annotation.</text>
</comment>
<name>A0ABP1NC87_XYLVO</name>
<evidence type="ECO:0000256" key="10">
    <source>
        <dbReference type="RuleBase" id="RU351113"/>
    </source>
</evidence>
<evidence type="ECO:0000313" key="11">
    <source>
        <dbReference type="EMBL" id="CAL7937529.1"/>
    </source>
</evidence>
<dbReference type="PANTHER" id="PTHR21137:SF35">
    <property type="entry name" value="ODORANT RECEPTOR 19A-RELATED"/>
    <property type="match status" value="1"/>
</dbReference>
<keyword evidence="9 10" id="KW-0807">Transducer</keyword>
<gene>
    <name evidence="11" type="ORF">XYLVIOL_LOCUS2765</name>
</gene>
<evidence type="ECO:0000256" key="6">
    <source>
        <dbReference type="ARBA" id="ARBA00022989"/>
    </source>
</evidence>
<evidence type="ECO:0000256" key="3">
    <source>
        <dbReference type="ARBA" id="ARBA00022606"/>
    </source>
</evidence>
<keyword evidence="5 10" id="KW-0552">Olfaction</keyword>
<feature type="transmembrane region" description="Helical" evidence="10">
    <location>
        <begin position="6"/>
        <end position="26"/>
    </location>
</feature>
<dbReference type="EMBL" id="CAXAJV020001288">
    <property type="protein sequence ID" value="CAL7937529.1"/>
    <property type="molecule type" value="Genomic_DNA"/>
</dbReference>
<reference evidence="11 12" key="1">
    <citation type="submission" date="2024-08" db="EMBL/GenBank/DDBJ databases">
        <authorList>
            <person name="Will J Nash"/>
            <person name="Angela Man"/>
            <person name="Seanna McTaggart"/>
            <person name="Kendall Baker"/>
            <person name="Tom Barker"/>
            <person name="Leah Catchpole"/>
            <person name="Alex Durrant"/>
            <person name="Karim Gharbi"/>
            <person name="Naomi Irish"/>
            <person name="Gemy Kaithakottil"/>
            <person name="Debby Ku"/>
            <person name="Aaliyah Providence"/>
            <person name="Felix Shaw"/>
            <person name="David Swarbreck"/>
            <person name="Chris Watkins"/>
            <person name="Ann M. McCartney"/>
            <person name="Giulio Formenti"/>
            <person name="Alice Mouton"/>
            <person name="Noel Vella"/>
            <person name="Bjorn M von Reumont"/>
            <person name="Adriana Vella"/>
            <person name="Wilfried Haerty"/>
        </authorList>
    </citation>
    <scope>NUCLEOTIDE SEQUENCE [LARGE SCALE GENOMIC DNA]</scope>
</reference>
<evidence type="ECO:0000313" key="12">
    <source>
        <dbReference type="Proteomes" id="UP001642520"/>
    </source>
</evidence>
<keyword evidence="7 10" id="KW-0472">Membrane</keyword>
<evidence type="ECO:0000256" key="2">
    <source>
        <dbReference type="ARBA" id="ARBA00022475"/>
    </source>
</evidence>
<evidence type="ECO:0000256" key="7">
    <source>
        <dbReference type="ARBA" id="ARBA00023136"/>
    </source>
</evidence>
<dbReference type="Pfam" id="PF02949">
    <property type="entry name" value="7tm_6"/>
    <property type="match status" value="1"/>
</dbReference>
<protein>
    <recommendedName>
        <fullName evidence="10">Odorant receptor</fullName>
    </recommendedName>
</protein>
<comment type="caution">
    <text evidence="11">The sequence shown here is derived from an EMBL/GenBank/DDBJ whole genome shotgun (WGS) entry which is preliminary data.</text>
</comment>
<keyword evidence="8 10" id="KW-0675">Receptor</keyword>